<dbReference type="STRING" id="47428.A0A284QWV9"/>
<evidence type="ECO:0000313" key="2">
    <source>
        <dbReference type="Proteomes" id="UP000219338"/>
    </source>
</evidence>
<dbReference type="Proteomes" id="UP000219338">
    <property type="component" value="Unassembled WGS sequence"/>
</dbReference>
<dbReference type="InterPro" id="IPR036691">
    <property type="entry name" value="Endo/exonu/phosph_ase_sf"/>
</dbReference>
<dbReference type="SUPFAM" id="SSF56219">
    <property type="entry name" value="DNase I-like"/>
    <property type="match status" value="1"/>
</dbReference>
<proteinExistence type="predicted"/>
<keyword evidence="2" id="KW-1185">Reference proteome</keyword>
<dbReference type="OrthoDB" id="3062927at2759"/>
<organism evidence="1 2">
    <name type="scientific">Armillaria ostoyae</name>
    <name type="common">Armillaria root rot fungus</name>
    <dbReference type="NCBI Taxonomy" id="47428"/>
    <lineage>
        <taxon>Eukaryota</taxon>
        <taxon>Fungi</taxon>
        <taxon>Dikarya</taxon>
        <taxon>Basidiomycota</taxon>
        <taxon>Agaricomycotina</taxon>
        <taxon>Agaricomycetes</taxon>
        <taxon>Agaricomycetidae</taxon>
        <taxon>Agaricales</taxon>
        <taxon>Marasmiineae</taxon>
        <taxon>Physalacriaceae</taxon>
        <taxon>Armillaria</taxon>
    </lineage>
</organism>
<dbReference type="AlphaFoldDB" id="A0A284QWV9"/>
<name>A0A284QWV9_ARMOS</name>
<sequence>MSPISMQSNMIMTCTSVKMLKIWSWNINGCFLLKLDCPEFADDVTLYDINLFQETHLHPDQHLTIQLPRGYIIYSQVCCPSLSFDKSWGGVAAIVAADLDVTYCEDLSDWTMYLESDPLQSLASSLIRAIEEDFEVIHR</sequence>
<dbReference type="Gene3D" id="3.60.10.10">
    <property type="entry name" value="Endonuclease/exonuclease/phosphatase"/>
    <property type="match status" value="1"/>
</dbReference>
<accession>A0A284QWV9</accession>
<dbReference type="EMBL" id="FUEG01000003">
    <property type="protein sequence ID" value="SJL00953.1"/>
    <property type="molecule type" value="Genomic_DNA"/>
</dbReference>
<protein>
    <submittedName>
        <fullName evidence="1">Uncharacterized protein</fullName>
    </submittedName>
</protein>
<reference evidence="2" key="1">
    <citation type="journal article" date="2017" name="Nat. Ecol. Evol.">
        <title>Genome expansion and lineage-specific genetic innovations in the forest pathogenic fungi Armillaria.</title>
        <authorList>
            <person name="Sipos G."/>
            <person name="Prasanna A.N."/>
            <person name="Walter M.C."/>
            <person name="O'Connor E."/>
            <person name="Balint B."/>
            <person name="Krizsan K."/>
            <person name="Kiss B."/>
            <person name="Hess J."/>
            <person name="Varga T."/>
            <person name="Slot J."/>
            <person name="Riley R."/>
            <person name="Boka B."/>
            <person name="Rigling D."/>
            <person name="Barry K."/>
            <person name="Lee J."/>
            <person name="Mihaltcheva S."/>
            <person name="LaButti K."/>
            <person name="Lipzen A."/>
            <person name="Waldron R."/>
            <person name="Moloney N.M."/>
            <person name="Sperisen C."/>
            <person name="Kredics L."/>
            <person name="Vagvoelgyi C."/>
            <person name="Patrignani A."/>
            <person name="Fitzpatrick D."/>
            <person name="Nagy I."/>
            <person name="Doyle S."/>
            <person name="Anderson J.B."/>
            <person name="Grigoriev I.V."/>
            <person name="Gueldener U."/>
            <person name="Muensterkoetter M."/>
            <person name="Nagy L.G."/>
        </authorList>
    </citation>
    <scope>NUCLEOTIDE SEQUENCE [LARGE SCALE GENOMIC DNA]</scope>
    <source>
        <strain evidence="2">C18/9</strain>
    </source>
</reference>
<gene>
    <name evidence="1" type="ORF">ARMOST_04266</name>
</gene>
<evidence type="ECO:0000313" key="1">
    <source>
        <dbReference type="EMBL" id="SJL00953.1"/>
    </source>
</evidence>